<keyword evidence="1" id="KW-1133">Transmembrane helix</keyword>
<dbReference type="CDD" id="cd06257">
    <property type="entry name" value="DnaJ"/>
    <property type="match status" value="1"/>
</dbReference>
<dbReference type="PANTHER" id="PTHR44873">
    <property type="entry name" value="DNAJ HOMOLOG SUBFAMILY C MEMBER 30, MITOCHONDRIAL"/>
    <property type="match status" value="1"/>
</dbReference>
<reference evidence="3" key="1">
    <citation type="submission" date="2021-06" db="EMBL/GenBank/DDBJ databases">
        <authorList>
            <person name="Kallberg Y."/>
            <person name="Tangrot J."/>
            <person name="Rosling A."/>
        </authorList>
    </citation>
    <scope>NUCLEOTIDE SEQUENCE</scope>
    <source>
        <strain evidence="3">IA702</strain>
    </source>
</reference>
<dbReference type="Pfam" id="PF00226">
    <property type="entry name" value="DnaJ"/>
    <property type="match status" value="1"/>
</dbReference>
<feature type="domain" description="J" evidence="2">
    <location>
        <begin position="40"/>
        <end position="105"/>
    </location>
</feature>
<dbReference type="Proteomes" id="UP000789572">
    <property type="component" value="Unassembled WGS sequence"/>
</dbReference>
<gene>
    <name evidence="3" type="ORF">POCULU_LOCUS2543</name>
</gene>
<dbReference type="PRINTS" id="PR00625">
    <property type="entry name" value="JDOMAIN"/>
</dbReference>
<dbReference type="Gene3D" id="1.10.287.110">
    <property type="entry name" value="DnaJ domain"/>
    <property type="match status" value="1"/>
</dbReference>
<evidence type="ECO:0000256" key="1">
    <source>
        <dbReference type="SAM" id="Phobius"/>
    </source>
</evidence>
<dbReference type="EMBL" id="CAJVPJ010000242">
    <property type="protein sequence ID" value="CAG8500442.1"/>
    <property type="molecule type" value="Genomic_DNA"/>
</dbReference>
<keyword evidence="4" id="KW-1185">Reference proteome</keyword>
<protein>
    <submittedName>
        <fullName evidence="3">9990_t:CDS:1</fullName>
    </submittedName>
</protein>
<accession>A0A9N9EZJ7</accession>
<keyword evidence="1" id="KW-0812">Transmembrane</keyword>
<evidence type="ECO:0000259" key="2">
    <source>
        <dbReference type="PROSITE" id="PS50076"/>
    </source>
</evidence>
<evidence type="ECO:0000313" key="4">
    <source>
        <dbReference type="Proteomes" id="UP000789572"/>
    </source>
</evidence>
<dbReference type="InterPro" id="IPR036869">
    <property type="entry name" value="J_dom_sf"/>
</dbReference>
<keyword evidence="1" id="KW-0472">Membrane</keyword>
<dbReference type="PANTHER" id="PTHR44873:SF1">
    <property type="entry name" value="DNAJ HOMOLOG SUBFAMILY C MEMBER 30, MITOCHONDRIAL"/>
    <property type="match status" value="1"/>
</dbReference>
<feature type="transmembrane region" description="Helical" evidence="1">
    <location>
        <begin position="193"/>
        <end position="214"/>
    </location>
</feature>
<dbReference type="PROSITE" id="PS50076">
    <property type="entry name" value="DNAJ_2"/>
    <property type="match status" value="1"/>
</dbReference>
<organism evidence="3 4">
    <name type="scientific">Paraglomus occultum</name>
    <dbReference type="NCBI Taxonomy" id="144539"/>
    <lineage>
        <taxon>Eukaryota</taxon>
        <taxon>Fungi</taxon>
        <taxon>Fungi incertae sedis</taxon>
        <taxon>Mucoromycota</taxon>
        <taxon>Glomeromycotina</taxon>
        <taxon>Glomeromycetes</taxon>
        <taxon>Paraglomerales</taxon>
        <taxon>Paraglomeraceae</taxon>
        <taxon>Paraglomus</taxon>
    </lineage>
</organism>
<evidence type="ECO:0000313" key="3">
    <source>
        <dbReference type="EMBL" id="CAG8500442.1"/>
    </source>
</evidence>
<dbReference type="SMART" id="SM00271">
    <property type="entry name" value="DnaJ"/>
    <property type="match status" value="1"/>
</dbReference>
<dbReference type="AlphaFoldDB" id="A0A9N9EZJ7"/>
<dbReference type="OrthoDB" id="445556at2759"/>
<dbReference type="SUPFAM" id="SSF46565">
    <property type="entry name" value="Chaperone J-domain"/>
    <property type="match status" value="1"/>
</dbReference>
<name>A0A9N9EZJ7_9GLOM</name>
<comment type="caution">
    <text evidence="3">The sequence shown here is derived from an EMBL/GenBank/DDBJ whole genome shotgun (WGS) entry which is preliminary data.</text>
</comment>
<dbReference type="InterPro" id="IPR001623">
    <property type="entry name" value="DnaJ_domain"/>
</dbReference>
<sequence length="222" mass="26529">MPRYICPLKSSLLLQPSFYSPLTYPANYRAFSTAIRLSREYYDILGVFPDTDKSQIKAQFYQLSKKYHPDLNHGDESAHEKFLKINEAYSILSDDTKRREYDRSIKHKMVGVRSRTHRSHWSYSSSAAAAHYRHTSYRVRENDFERYKNVKFNFQNHFERHYEYEKRRKLREEEKIRQAQEERGMEETLAKRFGKVVALLSFAAIVSAWGQTIFAEEKDTRM</sequence>
<proteinExistence type="predicted"/>
<dbReference type="InterPro" id="IPR053025">
    <property type="entry name" value="Mito_ATP_Synthase-Asso"/>
</dbReference>